<dbReference type="PANTHER" id="PTHR35185:SF1">
    <property type="entry name" value="UPF0619 GPI-ANCHORED MEMBRANE PROTEIN C1322.10"/>
    <property type="match status" value="1"/>
</dbReference>
<dbReference type="InterPro" id="IPR052479">
    <property type="entry name" value="GPI-anchor_Adhesion_Reg"/>
</dbReference>
<organism evidence="4 5">
    <name type="scientific">Hohenbuehelia grisea</name>
    <dbReference type="NCBI Taxonomy" id="104357"/>
    <lineage>
        <taxon>Eukaryota</taxon>
        <taxon>Fungi</taxon>
        <taxon>Dikarya</taxon>
        <taxon>Basidiomycota</taxon>
        <taxon>Agaricomycotina</taxon>
        <taxon>Agaricomycetes</taxon>
        <taxon>Agaricomycetidae</taxon>
        <taxon>Agaricales</taxon>
        <taxon>Pleurotineae</taxon>
        <taxon>Pleurotaceae</taxon>
        <taxon>Hohenbuehelia</taxon>
    </lineage>
</organism>
<evidence type="ECO:0000256" key="1">
    <source>
        <dbReference type="ARBA" id="ARBA00022729"/>
    </source>
</evidence>
<dbReference type="PANTHER" id="PTHR35185">
    <property type="entry name" value="SERINE/THREONINE-RICH PROTEIN ADG2-RELATED"/>
    <property type="match status" value="1"/>
</dbReference>
<comment type="caution">
    <text evidence="4">The sequence shown here is derived from an EMBL/GenBank/DDBJ whole genome shotgun (WGS) entry which is preliminary data.</text>
</comment>
<name>A0ABR3J471_9AGAR</name>
<protein>
    <submittedName>
        <fullName evidence="4">Uncharacterized protein</fullName>
    </submittedName>
</protein>
<evidence type="ECO:0000313" key="5">
    <source>
        <dbReference type="Proteomes" id="UP001556367"/>
    </source>
</evidence>
<sequence>MRSAVASTLVLALCASAIQITKPSQRNGWTTAASQEAEWQHVSTDPDSFTAVLSNQVETARLGNYNQTLAAEVDATTGRTNLGAPSGGWPTGKGFRLDFWRAGAILAQSEQFEITVSSSSSVSSTLSTGPTPVVSGSGSTLVIPASNTGSAAAANPSSSEASSPPRNGASTTGVSTAVLGFFAALSFLAI</sequence>
<keyword evidence="5" id="KW-1185">Reference proteome</keyword>
<feature type="chain" id="PRO_5047011544" evidence="3">
    <location>
        <begin position="18"/>
        <end position="190"/>
    </location>
</feature>
<evidence type="ECO:0000256" key="2">
    <source>
        <dbReference type="SAM" id="MobiDB-lite"/>
    </source>
</evidence>
<feature type="compositionally biased region" description="Low complexity" evidence="2">
    <location>
        <begin position="144"/>
        <end position="165"/>
    </location>
</feature>
<accession>A0ABR3J471</accession>
<dbReference type="Proteomes" id="UP001556367">
    <property type="component" value="Unassembled WGS sequence"/>
</dbReference>
<dbReference type="EMBL" id="JASNQZ010000012">
    <property type="protein sequence ID" value="KAL0950444.1"/>
    <property type="molecule type" value="Genomic_DNA"/>
</dbReference>
<evidence type="ECO:0000313" key="4">
    <source>
        <dbReference type="EMBL" id="KAL0950444.1"/>
    </source>
</evidence>
<keyword evidence="1 3" id="KW-0732">Signal</keyword>
<feature type="region of interest" description="Disordered" evidence="2">
    <location>
        <begin position="120"/>
        <end position="170"/>
    </location>
</feature>
<evidence type="ECO:0000256" key="3">
    <source>
        <dbReference type="SAM" id="SignalP"/>
    </source>
</evidence>
<proteinExistence type="predicted"/>
<feature type="signal peptide" evidence="3">
    <location>
        <begin position="1"/>
        <end position="17"/>
    </location>
</feature>
<feature type="compositionally biased region" description="Low complexity" evidence="2">
    <location>
        <begin position="120"/>
        <end position="135"/>
    </location>
</feature>
<reference evidence="5" key="1">
    <citation type="submission" date="2024-06" db="EMBL/GenBank/DDBJ databases">
        <title>Multi-omics analyses provide insights into the biosynthesis of the anticancer antibiotic pleurotin in Hohenbuehelia grisea.</title>
        <authorList>
            <person name="Weaver J.A."/>
            <person name="Alberti F."/>
        </authorList>
    </citation>
    <scope>NUCLEOTIDE SEQUENCE [LARGE SCALE GENOMIC DNA]</scope>
    <source>
        <strain evidence="5">T-177</strain>
    </source>
</reference>
<gene>
    <name evidence="4" type="ORF">HGRIS_010392</name>
</gene>